<name>A0A9D9E8B7_9LACO</name>
<accession>A0A9D9E8B7</accession>
<dbReference type="EMBL" id="JADIMP010000075">
    <property type="protein sequence ID" value="MBO8441695.1"/>
    <property type="molecule type" value="Genomic_DNA"/>
</dbReference>
<dbReference type="AlphaFoldDB" id="A0A9D9E8B7"/>
<comment type="caution">
    <text evidence="1">The sequence shown here is derived from an EMBL/GenBank/DDBJ whole genome shotgun (WGS) entry which is preliminary data.</text>
</comment>
<organism evidence="1 2">
    <name type="scientific">Candidatus Gallilactobacillus intestinavium</name>
    <dbReference type="NCBI Taxonomy" id="2840838"/>
    <lineage>
        <taxon>Bacteria</taxon>
        <taxon>Bacillati</taxon>
        <taxon>Bacillota</taxon>
        <taxon>Bacilli</taxon>
        <taxon>Lactobacillales</taxon>
        <taxon>Lactobacillaceae</taxon>
        <taxon>Lactobacillaceae incertae sedis</taxon>
        <taxon>Candidatus Gallilactobacillus</taxon>
    </lineage>
</organism>
<sequence>MKNVTRSVKLSFDEKTYNIICKQAKLDGKTASEFMQSAILEKLEDLLDYQDAVKAMHEFDGKTVSREEIMKELGRN</sequence>
<proteinExistence type="predicted"/>
<evidence type="ECO:0008006" key="3">
    <source>
        <dbReference type="Google" id="ProtNLM"/>
    </source>
</evidence>
<dbReference type="NCBIfam" id="NF046040">
    <property type="entry name" value="RelB_antitoxin"/>
    <property type="match status" value="1"/>
</dbReference>
<gene>
    <name evidence="1" type="ORF">IAA89_04615</name>
</gene>
<reference evidence="1" key="2">
    <citation type="journal article" date="2021" name="PeerJ">
        <title>Extensive microbial diversity within the chicken gut microbiome revealed by metagenomics and culture.</title>
        <authorList>
            <person name="Gilroy R."/>
            <person name="Ravi A."/>
            <person name="Getino M."/>
            <person name="Pursley I."/>
            <person name="Horton D.L."/>
            <person name="Alikhan N.F."/>
            <person name="Baker D."/>
            <person name="Gharbi K."/>
            <person name="Hall N."/>
            <person name="Watson M."/>
            <person name="Adriaenssens E.M."/>
            <person name="Foster-Nyarko E."/>
            <person name="Jarju S."/>
            <person name="Secka A."/>
            <person name="Antonio M."/>
            <person name="Oren A."/>
            <person name="Chaudhuri R.R."/>
            <person name="La Ragione R."/>
            <person name="Hildebrand F."/>
            <person name="Pallen M.J."/>
        </authorList>
    </citation>
    <scope>NUCLEOTIDE SEQUENCE</scope>
    <source>
        <strain evidence="1">C6-149</strain>
    </source>
</reference>
<dbReference type="Pfam" id="PF19807">
    <property type="entry name" value="DUF6290"/>
    <property type="match status" value="1"/>
</dbReference>
<dbReference type="Proteomes" id="UP000823614">
    <property type="component" value="Unassembled WGS sequence"/>
</dbReference>
<protein>
    <recommendedName>
        <fullName evidence="3">CopG family transcriptional regulator</fullName>
    </recommendedName>
</protein>
<dbReference type="InterPro" id="IPR046257">
    <property type="entry name" value="DUF6290"/>
</dbReference>
<reference evidence="1" key="1">
    <citation type="submission" date="2020-10" db="EMBL/GenBank/DDBJ databases">
        <authorList>
            <person name="Gilroy R."/>
        </authorList>
    </citation>
    <scope>NUCLEOTIDE SEQUENCE</scope>
    <source>
        <strain evidence="1">C6-149</strain>
    </source>
</reference>
<evidence type="ECO:0000313" key="1">
    <source>
        <dbReference type="EMBL" id="MBO8441695.1"/>
    </source>
</evidence>
<evidence type="ECO:0000313" key="2">
    <source>
        <dbReference type="Proteomes" id="UP000823614"/>
    </source>
</evidence>